<dbReference type="Proteomes" id="UP001320691">
    <property type="component" value="Unassembled WGS sequence"/>
</dbReference>
<protein>
    <submittedName>
        <fullName evidence="2">Sec-independent protein translocase protein TatA</fullName>
    </submittedName>
</protein>
<keyword evidence="1" id="KW-1133">Transmembrane helix</keyword>
<feature type="transmembrane region" description="Helical" evidence="1">
    <location>
        <begin position="6"/>
        <end position="30"/>
    </location>
</feature>
<evidence type="ECO:0000313" key="2">
    <source>
        <dbReference type="EMBL" id="MCS4278233.1"/>
    </source>
</evidence>
<organism evidence="2 3">
    <name type="scientific">Stenotrophomonas rhizophila</name>
    <dbReference type="NCBI Taxonomy" id="216778"/>
    <lineage>
        <taxon>Bacteria</taxon>
        <taxon>Pseudomonadati</taxon>
        <taxon>Pseudomonadota</taxon>
        <taxon>Gammaproteobacteria</taxon>
        <taxon>Lysobacterales</taxon>
        <taxon>Lysobacteraceae</taxon>
        <taxon>Stenotrophomonas</taxon>
    </lineage>
</organism>
<reference evidence="2" key="1">
    <citation type="submission" date="2022-08" db="EMBL/GenBank/DDBJ databases">
        <title>Genomic analyses of the natural microbiome of Caenorhabditis elegans.</title>
        <authorList>
            <person name="Samuel B."/>
        </authorList>
    </citation>
    <scope>NUCLEOTIDE SEQUENCE</scope>
    <source>
        <strain evidence="2">BIGb0277</strain>
    </source>
</reference>
<evidence type="ECO:0000256" key="1">
    <source>
        <dbReference type="SAM" id="Phobius"/>
    </source>
</evidence>
<proteinExistence type="predicted"/>
<accession>A0AAW5PCV6</accession>
<comment type="caution">
    <text evidence="2">The sequence shown here is derived from an EMBL/GenBank/DDBJ whole genome shotgun (WGS) entry which is preliminary data.</text>
</comment>
<keyword evidence="1" id="KW-0472">Membrane</keyword>
<keyword evidence="1" id="KW-0812">Transmembrane</keyword>
<dbReference type="EMBL" id="JANUEK010000001">
    <property type="protein sequence ID" value="MCS4278233.1"/>
    <property type="molecule type" value="Genomic_DNA"/>
</dbReference>
<evidence type="ECO:0000313" key="3">
    <source>
        <dbReference type="Proteomes" id="UP001320691"/>
    </source>
</evidence>
<sequence>MGSFSIYHWLVIFAVMLIPVAIAAVIVVVVRRLGKRSNT</sequence>
<name>A0AAW5PCV6_9GAMM</name>
<dbReference type="AlphaFoldDB" id="A0AAW5PCV6"/>
<gene>
    <name evidence="2" type="ORF">M2412_000194</name>
</gene>